<evidence type="ECO:0000313" key="12">
    <source>
        <dbReference type="Proteomes" id="UP000261295"/>
    </source>
</evidence>
<dbReference type="EMBL" id="QSTL01000007">
    <property type="protein sequence ID" value="RGM55829.1"/>
    <property type="molecule type" value="Genomic_DNA"/>
</dbReference>
<dbReference type="InterPro" id="IPR018631">
    <property type="entry name" value="AAA-ATPase-like_dom"/>
</dbReference>
<dbReference type="EMBL" id="QRJL01000005">
    <property type="protein sequence ID" value="RHH31688.1"/>
    <property type="molecule type" value="Genomic_DNA"/>
</dbReference>
<dbReference type="Proteomes" id="UP000260874">
    <property type="component" value="Unassembled WGS sequence"/>
</dbReference>
<dbReference type="EMBL" id="BQNL01000001">
    <property type="protein sequence ID" value="GKH13744.1"/>
    <property type="molecule type" value="Genomic_DNA"/>
</dbReference>
<dbReference type="AlphaFoldDB" id="A0A174SJB2"/>
<dbReference type="Proteomes" id="UP000261295">
    <property type="component" value="Unassembled WGS sequence"/>
</dbReference>
<evidence type="ECO:0000313" key="9">
    <source>
        <dbReference type="Proteomes" id="UP000095419"/>
    </source>
</evidence>
<dbReference type="EMBL" id="CZBF01000004">
    <property type="protein sequence ID" value="CUP97803.1"/>
    <property type="molecule type" value="Genomic_DNA"/>
</dbReference>
<dbReference type="PANTHER" id="PTHR34825:SF2">
    <property type="entry name" value="AAA-ATPASE-LIKE DOMAIN-CONTAINING PROTEIN"/>
    <property type="match status" value="1"/>
</dbReference>
<sequence length="586" mass="68039">MDPLKYIVPGRKRLPYGMMNFADIRQDNYYYVDKTRFIPMIEEADRFFFFIRPRRFGKSLTLNMLQHYYDVRTRDKFEALFGDLYIGQHPTPSRNSYLVLYLNFSGISGELNDYRKGLDAHCGITFENFCKIYADLLPQDTLEGLRAVSGAVEQLDYLYQACARAGQDMYLFIDEYDHFTNAILSSPESLHRYTDETHGEGYLRSFFNKVKAGTYSSIKRCFITGVSPVTMDDLTSGFNIGTNYSLAPKFNQMMGFTEEEVRGMLAYYSANSPFHHSVDELIEMMKPWYDNYCFAQECYGETTMYNSNMVLYFVKNYIDDGKAPRNMIESNIRIDYEKLRMLIRKDKEFAHDASVIQTLVSQGFITGELKDSFPAVSITNPDNFISLLYYFGMLTISGTYKGKARLTIPNMVVQEQLYTYLLNTYDDADLSFSSYEKSELSSALAYDGDWQSYFGYIADCLHRYASQRDKQKGESFVHGFTLAMTAQNRFYRPVSEQDTQEGYVDIFLCPMLEIYSDMKHSYIVELKYAKYKDSETRVEELRREAIAQADRYADTETVKRGIGATRLHKIVVVYKGMEMRICEEVG</sequence>
<dbReference type="EMBL" id="QSRB01000007">
    <property type="protein sequence ID" value="RGK85702.1"/>
    <property type="molecule type" value="Genomic_DNA"/>
</dbReference>
<evidence type="ECO:0000313" key="5">
    <source>
        <dbReference type="EMBL" id="GKH13744.1"/>
    </source>
</evidence>
<dbReference type="Proteomes" id="UP001055048">
    <property type="component" value="Unassembled WGS sequence"/>
</dbReference>
<reference evidence="11 12" key="2">
    <citation type="submission" date="2018-08" db="EMBL/GenBank/DDBJ databases">
        <title>A genome reference for cultivated species of the human gut microbiota.</title>
        <authorList>
            <person name="Zou Y."/>
            <person name="Xue W."/>
            <person name="Luo G."/>
        </authorList>
    </citation>
    <scope>NUCLEOTIDE SEQUENCE [LARGE SCALE GENOMIC DNA]</scope>
    <source>
        <strain evidence="8 13">AM18-14LB</strain>
        <strain evidence="7 12">OM07-9</strain>
        <strain evidence="6 11">TF09-22</strain>
    </source>
</reference>
<dbReference type="Proteomes" id="UP000283766">
    <property type="component" value="Unassembled WGS sequence"/>
</dbReference>
<evidence type="ECO:0000256" key="1">
    <source>
        <dbReference type="SAM" id="Coils"/>
    </source>
</evidence>
<reference evidence="9 10" key="1">
    <citation type="submission" date="2015-09" db="EMBL/GenBank/DDBJ databases">
        <authorList>
            <consortium name="Pathogen Informatics"/>
        </authorList>
    </citation>
    <scope>NUCLEOTIDE SEQUENCE [LARGE SCALE GENOMIC DNA]</scope>
    <source>
        <strain evidence="3 9">2789STDY5608791</strain>
        <strain evidence="4 10">2789STDY5834942</strain>
    </source>
</reference>
<evidence type="ECO:0000313" key="6">
    <source>
        <dbReference type="EMBL" id="RGK85702.1"/>
    </source>
</evidence>
<protein>
    <submittedName>
        <fullName evidence="6">AAA family ATPase</fullName>
    </submittedName>
    <submittedName>
        <fullName evidence="4">Protein of uncharacterized function (DUF1703)./Predicted AAA-ATPase</fullName>
    </submittedName>
</protein>
<evidence type="ECO:0000259" key="2">
    <source>
        <dbReference type="Pfam" id="PF09820"/>
    </source>
</evidence>
<accession>A0A174SJB2</accession>
<organism evidence="4 10">
    <name type="scientific">Bacteroides uniformis</name>
    <dbReference type="NCBI Taxonomy" id="820"/>
    <lineage>
        <taxon>Bacteria</taxon>
        <taxon>Pseudomonadati</taxon>
        <taxon>Bacteroidota</taxon>
        <taxon>Bacteroidia</taxon>
        <taxon>Bacteroidales</taxon>
        <taxon>Bacteroidaceae</taxon>
        <taxon>Bacteroides</taxon>
    </lineage>
</organism>
<dbReference type="RefSeq" id="WP_009036587.1">
    <property type="nucleotide sequence ID" value="NZ_BQNL01000001.1"/>
</dbReference>
<dbReference type="InterPro" id="IPR012547">
    <property type="entry name" value="PDDEXK_9"/>
</dbReference>
<evidence type="ECO:0000313" key="10">
    <source>
        <dbReference type="Proteomes" id="UP000095788"/>
    </source>
</evidence>
<name>A0A174SJB2_BACUN</name>
<keyword evidence="1" id="KW-0175">Coiled coil</keyword>
<dbReference type="EMBL" id="CYZF01000009">
    <property type="protein sequence ID" value="CUP10890.1"/>
    <property type="molecule type" value="Genomic_DNA"/>
</dbReference>
<feature type="domain" description="AAA-ATPase-like" evidence="2">
    <location>
        <begin position="15"/>
        <end position="235"/>
    </location>
</feature>
<feature type="coiled-coil region" evidence="1">
    <location>
        <begin position="524"/>
        <end position="551"/>
    </location>
</feature>
<dbReference type="Proteomes" id="UP000095788">
    <property type="component" value="Unassembled WGS sequence"/>
</dbReference>
<dbReference type="Pfam" id="PF09820">
    <property type="entry name" value="AAA-ATPase_like"/>
    <property type="match status" value="1"/>
</dbReference>
<evidence type="ECO:0000313" key="13">
    <source>
        <dbReference type="Proteomes" id="UP000283766"/>
    </source>
</evidence>
<evidence type="ECO:0000313" key="4">
    <source>
        <dbReference type="EMBL" id="CUP97803.1"/>
    </source>
</evidence>
<proteinExistence type="predicted"/>
<dbReference type="Proteomes" id="UP000095419">
    <property type="component" value="Unassembled WGS sequence"/>
</dbReference>
<evidence type="ECO:0000313" key="11">
    <source>
        <dbReference type="Proteomes" id="UP000260874"/>
    </source>
</evidence>
<dbReference type="PANTHER" id="PTHR34825">
    <property type="entry name" value="CONSERVED PROTEIN, WITH A WEAK D-GALACTARATE DEHYDRATASE/ALTRONATE HYDROLASE DOMAIN"/>
    <property type="match status" value="1"/>
</dbReference>
<dbReference type="Pfam" id="PF08011">
    <property type="entry name" value="PDDEXK_9"/>
    <property type="match status" value="1"/>
</dbReference>
<evidence type="ECO:0000313" key="3">
    <source>
        <dbReference type="EMBL" id="CUP10890.1"/>
    </source>
</evidence>
<reference evidence="5" key="3">
    <citation type="submission" date="2022-01" db="EMBL/GenBank/DDBJ databases">
        <title>Novel bile acid biosynthetic pathways are enriched in the microbiome of centenarians.</title>
        <authorList>
            <person name="Sato Y."/>
            <person name="Atarashi K."/>
            <person name="Plichta R.D."/>
            <person name="Arai Y."/>
            <person name="Sasajima S."/>
            <person name="Kearney M.S."/>
            <person name="Suda W."/>
            <person name="Takeshita K."/>
            <person name="Sasaki T."/>
            <person name="Okamoto S."/>
            <person name="Skelly N.A."/>
            <person name="Okamura Y."/>
            <person name="Vlamakis H."/>
            <person name="Li Y."/>
            <person name="Tanoue T."/>
            <person name="Takei H."/>
            <person name="Nittono H."/>
            <person name="Narushima S."/>
            <person name="Irie J."/>
            <person name="Itoh H."/>
            <person name="Moriya K."/>
            <person name="Sugiura Y."/>
            <person name="Suematsu M."/>
            <person name="Moritoki N."/>
            <person name="Shibata S."/>
            <person name="Littman R.D."/>
            <person name="Fischbach A.M."/>
            <person name="Uwamino Y."/>
            <person name="Inoue T."/>
            <person name="Honda A."/>
            <person name="Hattori M."/>
            <person name="Murai T."/>
            <person name="Xavier J.R."/>
            <person name="Hirose N."/>
            <person name="Honda K."/>
        </authorList>
    </citation>
    <scope>NUCLEOTIDE SEQUENCE</scope>
    <source>
        <strain evidence="5">CE91-St12</strain>
    </source>
</reference>
<evidence type="ECO:0000313" key="8">
    <source>
        <dbReference type="EMBL" id="RHH31688.1"/>
    </source>
</evidence>
<evidence type="ECO:0000313" key="7">
    <source>
        <dbReference type="EMBL" id="RGM55829.1"/>
    </source>
</evidence>
<gene>
    <name evidence="5" type="ORF">CE91St12_19540</name>
    <name evidence="8" type="ORF">DW216_10455</name>
    <name evidence="7" type="ORF">DXC07_09630</name>
    <name evidence="6" type="ORF">DXC91_10595</name>
    <name evidence="3" type="ORF">ERS417307_03116</name>
    <name evidence="4" type="ORF">ERS852554_02450</name>
</gene>